<dbReference type="NCBIfam" id="NF038332">
    <property type="entry name" value="rSAM_rare_HxsC4"/>
    <property type="match status" value="1"/>
</dbReference>
<comment type="cofactor">
    <cofactor evidence="1">
        <name>[4Fe-4S] cluster</name>
        <dbReference type="ChEBI" id="CHEBI:49883"/>
    </cofactor>
</comment>
<dbReference type="InterPro" id="IPR050377">
    <property type="entry name" value="Radical_SAM_PqqE_MftC-like"/>
</dbReference>
<keyword evidence="8" id="KW-1185">Reference proteome</keyword>
<accession>A0A0K1EMC3</accession>
<proteinExistence type="predicted"/>
<dbReference type="SFLD" id="SFLDS00029">
    <property type="entry name" value="Radical_SAM"/>
    <property type="match status" value="1"/>
</dbReference>
<evidence type="ECO:0000259" key="6">
    <source>
        <dbReference type="PROSITE" id="PS51918"/>
    </source>
</evidence>
<gene>
    <name evidence="7" type="ORF">CMC5_060130</name>
</gene>
<dbReference type="Pfam" id="PF04055">
    <property type="entry name" value="Radical_SAM"/>
    <property type="match status" value="1"/>
</dbReference>
<dbReference type="CDD" id="cd01335">
    <property type="entry name" value="Radical_SAM"/>
    <property type="match status" value="1"/>
</dbReference>
<dbReference type="AlphaFoldDB" id="A0A0K1EMC3"/>
<dbReference type="STRING" id="52.CMC5_060130"/>
<dbReference type="GO" id="GO:0003824">
    <property type="term" value="F:catalytic activity"/>
    <property type="evidence" value="ECO:0007669"/>
    <property type="project" value="InterPro"/>
</dbReference>
<keyword evidence="4" id="KW-0408">Iron</keyword>
<sequence>MTRAAQTAADPRAITSIAERISGQKDRIHVSIGAVCNNNCVFCMEEDRDGRYENNSAMTTERIRWILEQNQGAEEVCFTSGEPTTRPELPDLVGMAKRMGYRRISVMTNGRRLMHLPYAALLAKAGMNRFYISIHGHTKKLHEGLTRTPESFEQTVAGMDSVAKLKRFGVELHTSTVLTDRNLPHMLDVYRFLREHGVDQVVFNVMQANGRADTYFEQIFPSYTETAAAFRSFLDTVGEAQPQAFLVDIPLCTTEAIPDFNRGYVERHAHYDISRRNTTVLKEQTATRAQQGGGRGLVLLTRQDLDEAERAKRDTCATCRYDGVCEGVWKNYLKRNGWDEFIPIPP</sequence>
<dbReference type="InterPro" id="IPR007197">
    <property type="entry name" value="rSAM"/>
</dbReference>
<dbReference type="EMBL" id="CP012159">
    <property type="protein sequence ID" value="AKT41802.1"/>
    <property type="molecule type" value="Genomic_DNA"/>
</dbReference>
<keyword evidence="3" id="KW-0479">Metal-binding</keyword>
<name>A0A0K1EMC3_CHOCO</name>
<dbReference type="RefSeq" id="WP_169796702.1">
    <property type="nucleotide sequence ID" value="NZ_CP012159.1"/>
</dbReference>
<dbReference type="SMART" id="SM00729">
    <property type="entry name" value="Elp3"/>
    <property type="match status" value="1"/>
</dbReference>
<dbReference type="Gene3D" id="3.20.20.70">
    <property type="entry name" value="Aldolase class I"/>
    <property type="match status" value="1"/>
</dbReference>
<dbReference type="PANTHER" id="PTHR11228">
    <property type="entry name" value="RADICAL SAM DOMAIN PROTEIN"/>
    <property type="match status" value="1"/>
</dbReference>
<feature type="domain" description="Radical SAM core" evidence="6">
    <location>
        <begin position="22"/>
        <end position="243"/>
    </location>
</feature>
<dbReference type="SUPFAM" id="SSF102114">
    <property type="entry name" value="Radical SAM enzymes"/>
    <property type="match status" value="1"/>
</dbReference>
<dbReference type="InterPro" id="IPR013785">
    <property type="entry name" value="Aldolase_TIM"/>
</dbReference>
<dbReference type="PROSITE" id="PS51918">
    <property type="entry name" value="RADICAL_SAM"/>
    <property type="match status" value="1"/>
</dbReference>
<evidence type="ECO:0000256" key="4">
    <source>
        <dbReference type="ARBA" id="ARBA00023004"/>
    </source>
</evidence>
<evidence type="ECO:0000313" key="8">
    <source>
        <dbReference type="Proteomes" id="UP000067626"/>
    </source>
</evidence>
<evidence type="ECO:0000256" key="1">
    <source>
        <dbReference type="ARBA" id="ARBA00001966"/>
    </source>
</evidence>
<dbReference type="PANTHER" id="PTHR11228:SF34">
    <property type="entry name" value="TUNGSTEN-CONTAINING ALDEHYDE FERREDOXIN OXIDOREDUCTASE COFACTOR MODIFYING PROTEIN"/>
    <property type="match status" value="1"/>
</dbReference>
<organism evidence="7 8">
    <name type="scientific">Chondromyces crocatus</name>
    <dbReference type="NCBI Taxonomy" id="52"/>
    <lineage>
        <taxon>Bacteria</taxon>
        <taxon>Pseudomonadati</taxon>
        <taxon>Myxococcota</taxon>
        <taxon>Polyangia</taxon>
        <taxon>Polyangiales</taxon>
        <taxon>Polyangiaceae</taxon>
        <taxon>Chondromyces</taxon>
    </lineage>
</organism>
<protein>
    <recommendedName>
        <fullName evidence="6">Radical SAM core domain-containing protein</fullName>
    </recommendedName>
</protein>
<keyword evidence="5" id="KW-0411">Iron-sulfur</keyword>
<evidence type="ECO:0000313" key="7">
    <source>
        <dbReference type="EMBL" id="AKT41802.1"/>
    </source>
</evidence>
<dbReference type="SFLD" id="SFLDG01067">
    <property type="entry name" value="SPASM/twitch_domain_containing"/>
    <property type="match status" value="1"/>
</dbReference>
<evidence type="ECO:0000256" key="2">
    <source>
        <dbReference type="ARBA" id="ARBA00022691"/>
    </source>
</evidence>
<dbReference type="GO" id="GO:0051536">
    <property type="term" value="F:iron-sulfur cluster binding"/>
    <property type="evidence" value="ECO:0007669"/>
    <property type="project" value="UniProtKB-KW"/>
</dbReference>
<evidence type="ECO:0000256" key="5">
    <source>
        <dbReference type="ARBA" id="ARBA00023014"/>
    </source>
</evidence>
<dbReference type="InterPro" id="IPR006638">
    <property type="entry name" value="Elp3/MiaA/NifB-like_rSAM"/>
</dbReference>
<dbReference type="Proteomes" id="UP000067626">
    <property type="component" value="Chromosome"/>
</dbReference>
<reference evidence="7 8" key="1">
    <citation type="submission" date="2015-07" db="EMBL/GenBank/DDBJ databases">
        <title>Genome analysis of myxobacterium Chondromyces crocatus Cm c5 reveals a high potential for natural compound synthesis and the genetic basis for the loss of fruiting body formation.</title>
        <authorList>
            <person name="Zaburannyi N."/>
            <person name="Bunk B."/>
            <person name="Maier J."/>
            <person name="Overmann J."/>
            <person name="Mueller R."/>
        </authorList>
    </citation>
    <scope>NUCLEOTIDE SEQUENCE [LARGE SCALE GENOMIC DNA]</scope>
    <source>
        <strain evidence="7 8">Cm c5</strain>
    </source>
</reference>
<dbReference type="GO" id="GO:0046872">
    <property type="term" value="F:metal ion binding"/>
    <property type="evidence" value="ECO:0007669"/>
    <property type="project" value="UniProtKB-KW"/>
</dbReference>
<dbReference type="KEGG" id="ccro:CMC5_060130"/>
<evidence type="ECO:0000256" key="3">
    <source>
        <dbReference type="ARBA" id="ARBA00022723"/>
    </source>
</evidence>
<keyword evidence="2" id="KW-0949">S-adenosyl-L-methionine</keyword>
<dbReference type="InterPro" id="IPR058240">
    <property type="entry name" value="rSAM_sf"/>
</dbReference>